<dbReference type="InterPro" id="IPR007197">
    <property type="entry name" value="rSAM"/>
</dbReference>
<organism evidence="12 13">
    <name type="scientific">Clostridium thermobutyricum DSM 4928</name>
    <dbReference type="NCBI Taxonomy" id="1121339"/>
    <lineage>
        <taxon>Bacteria</taxon>
        <taxon>Bacillati</taxon>
        <taxon>Bacillota</taxon>
        <taxon>Clostridia</taxon>
        <taxon>Eubacteriales</taxon>
        <taxon>Clostridiaceae</taxon>
        <taxon>Clostridium</taxon>
    </lineage>
</organism>
<dbReference type="CDD" id="cd01335">
    <property type="entry name" value="Radical_SAM"/>
    <property type="match status" value="1"/>
</dbReference>
<evidence type="ECO:0000256" key="6">
    <source>
        <dbReference type="ARBA" id="ARBA00023002"/>
    </source>
</evidence>
<dbReference type="SUPFAM" id="SSF54862">
    <property type="entry name" value="4Fe-4S ferredoxins"/>
    <property type="match status" value="1"/>
</dbReference>
<dbReference type="SFLD" id="SFLDG01118">
    <property type="entry name" value="activating_enzymes__group_2"/>
    <property type="match status" value="1"/>
</dbReference>
<evidence type="ECO:0000313" key="13">
    <source>
        <dbReference type="Proteomes" id="UP000191448"/>
    </source>
</evidence>
<dbReference type="Gene3D" id="3.20.20.70">
    <property type="entry name" value="Aldolase class I"/>
    <property type="match status" value="1"/>
</dbReference>
<gene>
    <name evidence="12" type="primary">hpdA_2</name>
    <name evidence="12" type="ORF">CLTHE_26480</name>
</gene>
<evidence type="ECO:0000256" key="5">
    <source>
        <dbReference type="ARBA" id="ARBA00022723"/>
    </source>
</evidence>
<comment type="caution">
    <text evidence="12">The sequence shown here is derived from an EMBL/GenBank/DDBJ whole genome shotgun (WGS) entry which is preliminary data.</text>
</comment>
<evidence type="ECO:0000313" key="12">
    <source>
        <dbReference type="EMBL" id="OPX46827.1"/>
    </source>
</evidence>
<dbReference type="InterPro" id="IPR012839">
    <property type="entry name" value="Organic_radical_activase"/>
</dbReference>
<evidence type="ECO:0000256" key="2">
    <source>
        <dbReference type="ARBA" id="ARBA00009777"/>
    </source>
</evidence>
<comment type="catalytic activity">
    <reaction evidence="9">
        <text>glycyl-[protein] + reduced [flavodoxin] + S-adenosyl-L-methionine = glycin-2-yl radical-[protein] + semiquinone [flavodoxin] + 5'-deoxyadenosine + L-methionine + H(+)</text>
        <dbReference type="Rhea" id="RHEA:61976"/>
        <dbReference type="Rhea" id="RHEA-COMP:10622"/>
        <dbReference type="Rhea" id="RHEA-COMP:14480"/>
        <dbReference type="Rhea" id="RHEA-COMP:15993"/>
        <dbReference type="Rhea" id="RHEA-COMP:15994"/>
        <dbReference type="ChEBI" id="CHEBI:15378"/>
        <dbReference type="ChEBI" id="CHEBI:17319"/>
        <dbReference type="ChEBI" id="CHEBI:29947"/>
        <dbReference type="ChEBI" id="CHEBI:32722"/>
        <dbReference type="ChEBI" id="CHEBI:57618"/>
        <dbReference type="ChEBI" id="CHEBI:57844"/>
        <dbReference type="ChEBI" id="CHEBI:59789"/>
        <dbReference type="ChEBI" id="CHEBI:140311"/>
    </reaction>
</comment>
<dbReference type="Pfam" id="PF04055">
    <property type="entry name" value="Radical_SAM"/>
    <property type="match status" value="1"/>
</dbReference>
<dbReference type="PIRSF" id="PIRSF000371">
    <property type="entry name" value="PFL_act_enz"/>
    <property type="match status" value="1"/>
</dbReference>
<evidence type="ECO:0000256" key="9">
    <source>
        <dbReference type="ARBA" id="ARBA00047365"/>
    </source>
</evidence>
<feature type="domain" description="4Fe-4S ferredoxin-type" evidence="10">
    <location>
        <begin position="88"/>
        <end position="117"/>
    </location>
</feature>
<dbReference type="OrthoDB" id="9782387at2"/>
<reference evidence="12 13" key="1">
    <citation type="submission" date="2016-02" db="EMBL/GenBank/DDBJ databases">
        <title>Genome sequence of Clostridium thermobutyricum DSM 4928.</title>
        <authorList>
            <person name="Poehlein A."/>
            <person name="Daniel R."/>
        </authorList>
    </citation>
    <scope>NUCLEOTIDE SEQUENCE [LARGE SCALE GENOMIC DNA]</scope>
    <source>
        <strain evidence="12 13">DSM 4928</strain>
    </source>
</reference>
<evidence type="ECO:0000256" key="8">
    <source>
        <dbReference type="ARBA" id="ARBA00023014"/>
    </source>
</evidence>
<feature type="domain" description="4Fe-4S ferredoxin-type" evidence="10">
    <location>
        <begin position="57"/>
        <end position="86"/>
    </location>
</feature>
<dbReference type="SFLD" id="SFLDG01066">
    <property type="entry name" value="organic_radical-activating_enz"/>
    <property type="match status" value="1"/>
</dbReference>
<keyword evidence="8" id="KW-0411">Iron-sulfur</keyword>
<evidence type="ECO:0000256" key="1">
    <source>
        <dbReference type="ARBA" id="ARBA00001966"/>
    </source>
</evidence>
<dbReference type="EC" id="1.97.1.-" evidence="12"/>
<dbReference type="SUPFAM" id="SSF102114">
    <property type="entry name" value="Radical SAM enzymes"/>
    <property type="match status" value="1"/>
</dbReference>
<evidence type="ECO:0000259" key="10">
    <source>
        <dbReference type="PROSITE" id="PS51379"/>
    </source>
</evidence>
<dbReference type="InterPro" id="IPR013785">
    <property type="entry name" value="Aldolase_TIM"/>
</dbReference>
<comment type="similarity">
    <text evidence="2">Belongs to the organic radical-activating enzymes family.</text>
</comment>
<dbReference type="InterPro" id="IPR040074">
    <property type="entry name" value="BssD/PflA/YjjW"/>
</dbReference>
<comment type="cofactor">
    <cofactor evidence="1">
        <name>[4Fe-4S] cluster</name>
        <dbReference type="ChEBI" id="CHEBI:49883"/>
    </cofactor>
</comment>
<dbReference type="InterPro" id="IPR017896">
    <property type="entry name" value="4Fe4S_Fe-S-bd"/>
</dbReference>
<dbReference type="EMBL" id="LTAY01000070">
    <property type="protein sequence ID" value="OPX46827.1"/>
    <property type="molecule type" value="Genomic_DNA"/>
</dbReference>
<dbReference type="AlphaFoldDB" id="A0A1V4SUD0"/>
<name>A0A1V4SUD0_9CLOT</name>
<dbReference type="GO" id="GO:0051539">
    <property type="term" value="F:4 iron, 4 sulfur cluster binding"/>
    <property type="evidence" value="ECO:0007669"/>
    <property type="project" value="UniProtKB-KW"/>
</dbReference>
<dbReference type="PANTHER" id="PTHR30352:SF4">
    <property type="entry name" value="PYRUVATE FORMATE-LYASE 2-ACTIVATING ENZYME"/>
    <property type="match status" value="1"/>
</dbReference>
<evidence type="ECO:0000256" key="7">
    <source>
        <dbReference type="ARBA" id="ARBA00023004"/>
    </source>
</evidence>
<protein>
    <submittedName>
        <fullName evidence="12">4-hydroxyphenylacetate decarboxylase activating enzyme</fullName>
        <ecNumber evidence="12">1.97.1.-</ecNumber>
    </submittedName>
</protein>
<keyword evidence="5" id="KW-0479">Metal-binding</keyword>
<dbReference type="GO" id="GO:0016491">
    <property type="term" value="F:oxidoreductase activity"/>
    <property type="evidence" value="ECO:0007669"/>
    <property type="project" value="UniProtKB-KW"/>
</dbReference>
<dbReference type="Proteomes" id="UP000191448">
    <property type="component" value="Unassembled WGS sequence"/>
</dbReference>
<dbReference type="RefSeq" id="WP_080023850.1">
    <property type="nucleotide sequence ID" value="NZ_LTAY01000070.1"/>
</dbReference>
<sequence length="315" mass="35842">MILSREQNKQCNITGRVFNIQKFSVNDGPGIRTIVFLKGCPLRCKWCSNPESQNKEFQLMYNNQNCIECYKCVQTCGKCAIEKNNSGKKLKINRNICDDCGKCVEKCYSEALVMSGKNMTVEEVIKEVKKDSAQFRRSKGGLTISGGEPLMQEEFTKQLLIEAKRNGINTAIETTGYGNEKFIEEIIPLIDVILLDIKNLNSEKHKKFTGVDNKIILENTKRIAELAKELIIRVPVIQGFNADKKSIRDIAKFVRSLETIDEIHLLPYHKMGVNKYECLGRDYELLDLETPSEKLMDDLREEVLKEGLMCNIGAV</sequence>
<accession>A0A1V4SUD0</accession>
<proteinExistence type="inferred from homology"/>
<dbReference type="PROSITE" id="PS01087">
    <property type="entry name" value="RADICAL_ACTIVATING"/>
    <property type="match status" value="1"/>
</dbReference>
<keyword evidence="3" id="KW-0004">4Fe-4S</keyword>
<keyword evidence="4" id="KW-0949">S-adenosyl-L-methionine</keyword>
<evidence type="ECO:0000259" key="11">
    <source>
        <dbReference type="PROSITE" id="PS51918"/>
    </source>
</evidence>
<evidence type="ECO:0000256" key="3">
    <source>
        <dbReference type="ARBA" id="ARBA00022485"/>
    </source>
</evidence>
<dbReference type="PANTHER" id="PTHR30352">
    <property type="entry name" value="PYRUVATE FORMATE-LYASE-ACTIVATING ENZYME"/>
    <property type="match status" value="1"/>
</dbReference>
<dbReference type="PROSITE" id="PS51379">
    <property type="entry name" value="4FE4S_FER_2"/>
    <property type="match status" value="2"/>
</dbReference>
<dbReference type="NCBIfam" id="TIGR02494">
    <property type="entry name" value="PFLE_PFLC"/>
    <property type="match status" value="1"/>
</dbReference>
<keyword evidence="6 12" id="KW-0560">Oxidoreductase</keyword>
<dbReference type="InterPro" id="IPR001989">
    <property type="entry name" value="Radical_activat_CS"/>
</dbReference>
<feature type="domain" description="Radical SAM core" evidence="11">
    <location>
        <begin position="26"/>
        <end position="305"/>
    </location>
</feature>
<keyword evidence="7" id="KW-0408">Iron</keyword>
<dbReference type="GO" id="GO:0046872">
    <property type="term" value="F:metal ion binding"/>
    <property type="evidence" value="ECO:0007669"/>
    <property type="project" value="UniProtKB-KW"/>
</dbReference>
<dbReference type="InterPro" id="IPR058240">
    <property type="entry name" value="rSAM_sf"/>
</dbReference>
<dbReference type="Gene3D" id="3.30.70.20">
    <property type="match status" value="1"/>
</dbReference>
<dbReference type="SFLD" id="SFLDS00029">
    <property type="entry name" value="Radical_SAM"/>
    <property type="match status" value="1"/>
</dbReference>
<evidence type="ECO:0000256" key="4">
    <source>
        <dbReference type="ARBA" id="ARBA00022691"/>
    </source>
</evidence>
<dbReference type="InterPro" id="IPR034457">
    <property type="entry name" value="Organic_radical-activating"/>
</dbReference>
<dbReference type="PROSITE" id="PS51918">
    <property type="entry name" value="RADICAL_SAM"/>
    <property type="match status" value="1"/>
</dbReference>